<dbReference type="EMBL" id="JAMTCG010000007">
    <property type="protein sequence ID" value="MCP2162650.1"/>
    <property type="molecule type" value="Genomic_DNA"/>
</dbReference>
<dbReference type="Proteomes" id="UP001205740">
    <property type="component" value="Unassembled WGS sequence"/>
</dbReference>
<evidence type="ECO:0000313" key="2">
    <source>
        <dbReference type="Proteomes" id="UP001205740"/>
    </source>
</evidence>
<proteinExistence type="predicted"/>
<sequence length="91" mass="9833">MYMKASDINTPAKAEPYIDGTCTVTLTGRVTGIVQGPTWVEVQIDPGVEGGTVAAVRFDDDDPIEFEITEGTRALNPPETVVEQVPNEIVR</sequence>
<reference evidence="1 2" key="1">
    <citation type="submission" date="2022-06" db="EMBL/GenBank/DDBJ databases">
        <title>Genomic Encyclopedia of Archaeal and Bacterial Type Strains, Phase II (KMG-II): from individual species to whole genera.</title>
        <authorList>
            <person name="Goeker M."/>
        </authorList>
    </citation>
    <scope>NUCLEOTIDE SEQUENCE [LARGE SCALE GENOMIC DNA]</scope>
    <source>
        <strain evidence="1 2">DSM 45037</strain>
    </source>
</reference>
<organism evidence="1 2">
    <name type="scientific">Williamsia serinedens</name>
    <dbReference type="NCBI Taxonomy" id="391736"/>
    <lineage>
        <taxon>Bacteria</taxon>
        <taxon>Bacillati</taxon>
        <taxon>Actinomycetota</taxon>
        <taxon>Actinomycetes</taxon>
        <taxon>Mycobacteriales</taxon>
        <taxon>Nocardiaceae</taxon>
        <taxon>Williamsia</taxon>
    </lineage>
</organism>
<protein>
    <submittedName>
        <fullName evidence="1">Uncharacterized protein</fullName>
    </submittedName>
</protein>
<gene>
    <name evidence="1" type="ORF">LX12_003858</name>
</gene>
<comment type="caution">
    <text evidence="1">The sequence shown here is derived from an EMBL/GenBank/DDBJ whole genome shotgun (WGS) entry which is preliminary data.</text>
</comment>
<name>A0ABT1H5Y4_9NOCA</name>
<accession>A0ABT1H5Y4</accession>
<keyword evidence="2" id="KW-1185">Reference proteome</keyword>
<evidence type="ECO:0000313" key="1">
    <source>
        <dbReference type="EMBL" id="MCP2162650.1"/>
    </source>
</evidence>